<keyword evidence="2" id="KW-1185">Reference proteome</keyword>
<feature type="non-terminal residue" evidence="1">
    <location>
        <position position="1"/>
    </location>
</feature>
<protein>
    <recommendedName>
        <fullName evidence="3">DUF4219 domain-containing protein</fullName>
    </recommendedName>
</protein>
<gene>
    <name evidence="1" type="ORF">KI387_007047</name>
</gene>
<evidence type="ECO:0000313" key="2">
    <source>
        <dbReference type="Proteomes" id="UP000824469"/>
    </source>
</evidence>
<organism evidence="1 2">
    <name type="scientific">Taxus chinensis</name>
    <name type="common">Chinese yew</name>
    <name type="synonym">Taxus wallichiana var. chinensis</name>
    <dbReference type="NCBI Taxonomy" id="29808"/>
    <lineage>
        <taxon>Eukaryota</taxon>
        <taxon>Viridiplantae</taxon>
        <taxon>Streptophyta</taxon>
        <taxon>Embryophyta</taxon>
        <taxon>Tracheophyta</taxon>
        <taxon>Spermatophyta</taxon>
        <taxon>Pinopsida</taxon>
        <taxon>Pinidae</taxon>
        <taxon>Conifers II</taxon>
        <taxon>Cupressales</taxon>
        <taxon>Taxaceae</taxon>
        <taxon>Taxus</taxon>
    </lineage>
</organism>
<evidence type="ECO:0000313" key="1">
    <source>
        <dbReference type="EMBL" id="KAH9326869.1"/>
    </source>
</evidence>
<feature type="non-terminal residue" evidence="1">
    <location>
        <position position="131"/>
    </location>
</feature>
<dbReference type="EMBL" id="JAHRHJ020000002">
    <property type="protein sequence ID" value="KAH9326869.1"/>
    <property type="molecule type" value="Genomic_DNA"/>
</dbReference>
<dbReference type="PANTHER" id="PTHR35317">
    <property type="entry name" value="OS04G0629600 PROTEIN"/>
    <property type="match status" value="1"/>
</dbReference>
<accession>A0AA38LK44</accession>
<name>A0AA38LK44_TAXCH</name>
<proteinExistence type="predicted"/>
<dbReference type="AlphaFoldDB" id="A0AA38LK44"/>
<dbReference type="Pfam" id="PF14223">
    <property type="entry name" value="Retrotran_gag_2"/>
    <property type="match status" value="1"/>
</dbReference>
<dbReference type="Proteomes" id="UP000824469">
    <property type="component" value="Unassembled WGS sequence"/>
</dbReference>
<dbReference type="PANTHER" id="PTHR35317:SF35">
    <property type="entry name" value="DUF4219 DOMAIN-CONTAINING PROTEIN"/>
    <property type="match status" value="1"/>
</dbReference>
<dbReference type="OMA" id="ANTAHEA"/>
<comment type="caution">
    <text evidence="1">The sequence shown here is derived from an EMBL/GenBank/DDBJ whole genome shotgun (WGS) entry which is preliminary data.</text>
</comment>
<evidence type="ECO:0008006" key="3">
    <source>
        <dbReference type="Google" id="ProtNLM"/>
    </source>
</evidence>
<reference evidence="1 2" key="1">
    <citation type="journal article" date="2021" name="Nat. Plants">
        <title>The Taxus genome provides insights into paclitaxel biosynthesis.</title>
        <authorList>
            <person name="Xiong X."/>
            <person name="Gou J."/>
            <person name="Liao Q."/>
            <person name="Li Y."/>
            <person name="Zhou Q."/>
            <person name="Bi G."/>
            <person name="Li C."/>
            <person name="Du R."/>
            <person name="Wang X."/>
            <person name="Sun T."/>
            <person name="Guo L."/>
            <person name="Liang H."/>
            <person name="Lu P."/>
            <person name="Wu Y."/>
            <person name="Zhang Z."/>
            <person name="Ro D.K."/>
            <person name="Shang Y."/>
            <person name="Huang S."/>
            <person name="Yan J."/>
        </authorList>
    </citation>
    <scope>NUCLEOTIDE SEQUENCE [LARGE SCALE GENOMIC DNA]</scope>
    <source>
        <strain evidence="1">Ta-2019</strain>
    </source>
</reference>
<sequence>TPQFNGKNYEYWSLTMKALFRSQDVWEIVEDGYTEPANAAAYTALSQAEKDTLKELRKKDGKALFYIHQAMHESILPRVAAASQAKTAWDTLQVAYQGKEKVKTAKLQLLRRDFENLAMKDSDSVESFFTY</sequence>